<dbReference type="Gene3D" id="3.40.250.10">
    <property type="entry name" value="Rhodanese-like domain"/>
    <property type="match status" value="2"/>
</dbReference>
<organism evidence="5 6">
    <name type="scientific">Priapulus caudatus</name>
    <name type="common">Priapulid worm</name>
    <dbReference type="NCBI Taxonomy" id="37621"/>
    <lineage>
        <taxon>Eukaryota</taxon>
        <taxon>Metazoa</taxon>
        <taxon>Ecdysozoa</taxon>
        <taxon>Scalidophora</taxon>
        <taxon>Priapulida</taxon>
        <taxon>Priapulimorpha</taxon>
        <taxon>Priapulimorphida</taxon>
        <taxon>Priapulidae</taxon>
        <taxon>Priapulus</taxon>
    </lineage>
</organism>
<feature type="domain" description="Rhodanese" evidence="4">
    <location>
        <begin position="219"/>
        <end position="331"/>
    </location>
</feature>
<dbReference type="Pfam" id="PF00581">
    <property type="entry name" value="Rhodanese"/>
    <property type="match status" value="2"/>
</dbReference>
<name>A0ABM1E0R6_PRICU</name>
<protein>
    <recommendedName>
        <fullName evidence="3">Sulfurtransferase</fullName>
    </recommendedName>
</protein>
<keyword evidence="1 3" id="KW-0808">Transferase</keyword>
<keyword evidence="5" id="KW-1185">Reference proteome</keyword>
<dbReference type="SMART" id="SM00450">
    <property type="entry name" value="RHOD"/>
    <property type="match status" value="2"/>
</dbReference>
<dbReference type="PROSITE" id="PS00683">
    <property type="entry name" value="RHODANESE_2"/>
    <property type="match status" value="1"/>
</dbReference>
<dbReference type="RefSeq" id="XP_014665787.1">
    <property type="nucleotide sequence ID" value="XM_014810301.1"/>
</dbReference>
<dbReference type="CDD" id="cd01448">
    <property type="entry name" value="TST_Repeat_1"/>
    <property type="match status" value="1"/>
</dbReference>
<evidence type="ECO:0000256" key="1">
    <source>
        <dbReference type="ARBA" id="ARBA00022679"/>
    </source>
</evidence>
<evidence type="ECO:0000256" key="2">
    <source>
        <dbReference type="ARBA" id="ARBA00022737"/>
    </source>
</evidence>
<dbReference type="InterPro" id="IPR045078">
    <property type="entry name" value="TST/MPST-like"/>
</dbReference>
<feature type="domain" description="Rhodanese" evidence="4">
    <location>
        <begin position="87"/>
        <end position="185"/>
    </location>
</feature>
<keyword evidence="2" id="KW-0677">Repeat</keyword>
<evidence type="ECO:0000313" key="6">
    <source>
        <dbReference type="RefSeq" id="XP_014665787.1"/>
    </source>
</evidence>
<dbReference type="InterPro" id="IPR036873">
    <property type="entry name" value="Rhodanese-like_dom_sf"/>
</dbReference>
<dbReference type="InterPro" id="IPR001307">
    <property type="entry name" value="Thiosulphate_STrfase_CS"/>
</dbReference>
<sequence length="345" mass="38499">MVLWCSARHASGRAAVSLLLKQTFDSSSTSTRPASKKLYFLLTHKSYYSSSTEPVKTLLSLNELNSLLESDKKIRLLECGPNLSIKELYDKAHIGGSSYFSVGTCADLKNKSLKYMLPDPALFSDYVEQLGVSNDSHVVVCERNDTGFFFAPRVWWMFRVFGHDQVSILSGGLGKWLEAGNTLTHATTHVQRGNFKAAYRPELVRSYEDIEKLVTDGSLSKGVQLVDAKSQGRFEGWEQVPGEDAGAGHVPGSINLHYVALMDPFTKTMRSKNELEQMLKFKGVELDKPIVATCRQGVTACFISLAAFLLGKKDVPVYDGSWNEWFPRAKKEHINIPWSDVEKSD</sequence>
<dbReference type="Proteomes" id="UP000695022">
    <property type="component" value="Unplaced"/>
</dbReference>
<evidence type="ECO:0000313" key="5">
    <source>
        <dbReference type="Proteomes" id="UP000695022"/>
    </source>
</evidence>
<accession>A0ABM1E0R6</accession>
<evidence type="ECO:0000259" key="4">
    <source>
        <dbReference type="PROSITE" id="PS50206"/>
    </source>
</evidence>
<dbReference type="CDD" id="cd01449">
    <property type="entry name" value="TST_Repeat_2"/>
    <property type="match status" value="1"/>
</dbReference>
<dbReference type="PANTHER" id="PTHR11364:SF27">
    <property type="entry name" value="SULFURTRANSFERASE"/>
    <property type="match status" value="1"/>
</dbReference>
<dbReference type="GeneID" id="106807837"/>
<gene>
    <name evidence="6" type="primary">LOC106807837</name>
</gene>
<proteinExistence type="predicted"/>
<dbReference type="InterPro" id="IPR001763">
    <property type="entry name" value="Rhodanese-like_dom"/>
</dbReference>
<dbReference type="SUPFAM" id="SSF52821">
    <property type="entry name" value="Rhodanese/Cell cycle control phosphatase"/>
    <property type="match status" value="2"/>
</dbReference>
<reference evidence="6" key="1">
    <citation type="submission" date="2025-08" db="UniProtKB">
        <authorList>
            <consortium name="RefSeq"/>
        </authorList>
    </citation>
    <scope>IDENTIFICATION</scope>
</reference>
<evidence type="ECO:0000256" key="3">
    <source>
        <dbReference type="RuleBase" id="RU000507"/>
    </source>
</evidence>
<dbReference type="PROSITE" id="PS50206">
    <property type="entry name" value="RHODANESE_3"/>
    <property type="match status" value="2"/>
</dbReference>
<dbReference type="PANTHER" id="PTHR11364">
    <property type="entry name" value="THIOSULFATE SULFERTANSFERASE"/>
    <property type="match status" value="1"/>
</dbReference>